<dbReference type="Pfam" id="PF07873">
    <property type="entry name" value="YabP"/>
    <property type="match status" value="1"/>
</dbReference>
<protein>
    <recommendedName>
        <fullName evidence="3">Sporulation protein YqfC</fullName>
    </recommendedName>
</protein>
<evidence type="ECO:0000313" key="1">
    <source>
        <dbReference type="EMBL" id="GAA6268493.1"/>
    </source>
</evidence>
<evidence type="ECO:0000313" key="2">
    <source>
        <dbReference type="Proteomes" id="UP001600894"/>
    </source>
</evidence>
<dbReference type="EMBL" id="BAABXL010000001">
    <property type="protein sequence ID" value="GAA6268493.1"/>
    <property type="molecule type" value="Genomic_DNA"/>
</dbReference>
<dbReference type="RefSeq" id="WP_176253588.1">
    <property type="nucleotide sequence ID" value="NZ_BAABXL010000001.1"/>
</dbReference>
<accession>A0ABQ0AWV6</accession>
<organism evidence="1 2">
    <name type="scientific">Enterocloster alcoholdehydrogenati</name>
    <dbReference type="NCBI Taxonomy" id="2547410"/>
    <lineage>
        <taxon>Bacteria</taxon>
        <taxon>Bacillati</taxon>
        <taxon>Bacillota</taxon>
        <taxon>Clostridia</taxon>
        <taxon>Lachnospirales</taxon>
        <taxon>Lachnospiraceae</taxon>
        <taxon>Enterocloster</taxon>
    </lineage>
</organism>
<dbReference type="Proteomes" id="UP001600894">
    <property type="component" value="Unassembled WGS sequence"/>
</dbReference>
<reference evidence="1 2" key="1">
    <citation type="submission" date="2024-04" db="EMBL/GenBank/DDBJ databases">
        <title>Defined microbial consortia suppress multidrug-resistant proinflammatory Enterobacteriaceae via ecological control.</title>
        <authorList>
            <person name="Furuichi M."/>
            <person name="Kawaguchi T."/>
            <person name="Pust M."/>
            <person name="Yasuma K."/>
            <person name="Plichta D."/>
            <person name="Hasegawa N."/>
            <person name="Ohya T."/>
            <person name="Bhattarai S."/>
            <person name="Sasajima S."/>
            <person name="Aoto Y."/>
            <person name="Tuganbaev T."/>
            <person name="Yaginuma M."/>
            <person name="Ueda M."/>
            <person name="Okahashi N."/>
            <person name="Amafuji K."/>
            <person name="Kiridooshi Y."/>
            <person name="Sugita K."/>
            <person name="Strazar M."/>
            <person name="Skelly A."/>
            <person name="Suda W."/>
            <person name="Hattori M."/>
            <person name="Nakamoto N."/>
            <person name="Caballero S."/>
            <person name="Norman J."/>
            <person name="Olle B."/>
            <person name="Tanoue T."/>
            <person name="Arita M."/>
            <person name="Bucci V."/>
            <person name="Atarashi K."/>
            <person name="Xavier R."/>
            <person name="Honda K."/>
        </authorList>
    </citation>
    <scope>NUCLEOTIDE SEQUENCE [LARGE SCALE GENOMIC DNA]</scope>
    <source>
        <strain evidence="2">f13</strain>
    </source>
</reference>
<name>A0ABQ0AWV6_9FIRM</name>
<sequence length="91" mass="10440">MKEEKKRMAVEAMGLPKDVLLGDVLVRFTGFHEVCIENYRSILMYTDTLVRIQAKTCRLALHGQNLGIRYYNQDSMGICGHIHSLEFEPVP</sequence>
<proteinExistence type="predicted"/>
<comment type="caution">
    <text evidence="1">The sequence shown here is derived from an EMBL/GenBank/DDBJ whole genome shotgun (WGS) entry which is preliminary data.</text>
</comment>
<gene>
    <name evidence="1" type="ORF">F130042H8_15530</name>
</gene>
<dbReference type="InterPro" id="IPR022476">
    <property type="entry name" value="Spore_YabP/YqfC"/>
</dbReference>
<keyword evidence="2" id="KW-1185">Reference proteome</keyword>
<evidence type="ECO:0008006" key="3">
    <source>
        <dbReference type="Google" id="ProtNLM"/>
    </source>
</evidence>